<keyword evidence="3" id="KW-1185">Reference proteome</keyword>
<dbReference type="InterPro" id="IPR003034">
    <property type="entry name" value="SAP_dom"/>
</dbReference>
<dbReference type="OrthoDB" id="323989at2759"/>
<protein>
    <recommendedName>
        <fullName evidence="1">SAP domain-containing protein</fullName>
    </recommendedName>
</protein>
<proteinExistence type="predicted"/>
<name>A0A1R2AZU1_9CILI</name>
<dbReference type="PROSITE" id="PS50800">
    <property type="entry name" value="SAP"/>
    <property type="match status" value="1"/>
</dbReference>
<dbReference type="Pfam" id="PF02037">
    <property type="entry name" value="SAP"/>
    <property type="match status" value="1"/>
</dbReference>
<dbReference type="EMBL" id="MPUH01001133">
    <property type="protein sequence ID" value="OMJ70022.1"/>
    <property type="molecule type" value="Genomic_DNA"/>
</dbReference>
<sequence length="1100" mass="127213">MLRKLCTADNWSKLSLLKLKEELAQRGLKRIGTREELISRLKDNDYIQILSNMKIRNEDLGKSSLNNLSSSFLLKEILKRNQDFLIPSNCTKKQLLDFLSSLLIDERGHGAIDLRYIILKSNSGLEQIPLSDIFQVLNNLKDPYQISQLDINILLNTEPTCMAPIWNHILNNIEQASFPQLISFISSMHTLQDFFKKRINAELEKFSSENIEKVFVQALKISDKTSSLEIARLLTIANLMLKDPTPTILALKNKMLDRAGNLEDINPLDLFYILENLPVGCNKTHKQFIENTLIRVYDVLPDMSSEKLLGLLFGLYNSGAEIPFNVIYYIDLLPKEFLKKSPPITLNRLAKILSEKGVLSEDIGNNIIEVLASHNLLDTNGLALYVDTLYALHKNDSFSQVINRINLLSKCLIHENNLNLDSLLKLCVIYLPHMIKEDLFSKLLIDLSGFENSDKIFVPKIDLLEDIQKGLLLASEELPIYNYQFSSFRVLGFKEKVYLVNKIHNILKYHKPNSPVVFSFYNSFACSENPELSLFSTEITSNNLLSYSMALWKYRDCFNSADLLPIINSGIKSLKKLDPENMEALYYMISTINKIPETLEKQDIKLGNFYLAIYQTLNWTPENIENTISNLEAKSLFGEPLIKTMIMIMIHNIQDSNLILKTSANLNFIPRWQPKISQKLVKDFVKLVINNVQDINYHAFSSFILENFDAFIEKPSNDTPQNHDLAKIFSFLKNNWEQVNPELQSKLNKTLDFTINEMLIMDANAETRKKIGMMQQNIECTYKNLEYLEVLSKHKMFIPSTINRYLNLAESIQKEQDLINMISCILKILSFSGNQKGLFDTVFNLIDKYQSWHFLSLDDLINFFFIYYATDSNIKLPINLEDKFKEELLQNKPTEQQMVSIKNSLKYYKSFKYTTQFEPRIVVSNNMNLREDSPEVSLNPELPTADLMRYLKIKAIHNKYDIPATDDCVLAVKMWQKQKDRDLTIKHLKQEILNFIDEKIRLKSIVTNYTENLVDSKTGWRIDMAFNSIKLGLLLFSETDCFYNEKGNETGIDAIHHLIMGQLKTSLNYNIFPLTPMYWNTLTIEKKQILFAPLVKILKK</sequence>
<comment type="caution">
    <text evidence="2">The sequence shown here is derived from an EMBL/GenBank/DDBJ whole genome shotgun (WGS) entry which is preliminary data.</text>
</comment>
<feature type="domain" description="SAP" evidence="1">
    <location>
        <begin position="11"/>
        <end position="45"/>
    </location>
</feature>
<reference evidence="2 3" key="1">
    <citation type="submission" date="2016-11" db="EMBL/GenBank/DDBJ databases">
        <title>The macronuclear genome of Stentor coeruleus: a giant cell with tiny introns.</title>
        <authorList>
            <person name="Slabodnick M."/>
            <person name="Ruby J.G."/>
            <person name="Reiff S.B."/>
            <person name="Swart E.C."/>
            <person name="Gosai S."/>
            <person name="Prabakaran S."/>
            <person name="Witkowska E."/>
            <person name="Larue G.E."/>
            <person name="Fisher S."/>
            <person name="Freeman R.M."/>
            <person name="Gunawardena J."/>
            <person name="Chu W."/>
            <person name="Stover N.A."/>
            <person name="Gregory B.D."/>
            <person name="Nowacki M."/>
            <person name="Derisi J."/>
            <person name="Roy S.W."/>
            <person name="Marshall W.F."/>
            <person name="Sood P."/>
        </authorList>
    </citation>
    <scope>NUCLEOTIDE SEQUENCE [LARGE SCALE GENOMIC DNA]</scope>
    <source>
        <strain evidence="2">WM001</strain>
    </source>
</reference>
<evidence type="ECO:0000313" key="2">
    <source>
        <dbReference type="EMBL" id="OMJ70022.1"/>
    </source>
</evidence>
<dbReference type="Proteomes" id="UP000187209">
    <property type="component" value="Unassembled WGS sequence"/>
</dbReference>
<dbReference type="SUPFAM" id="SSF68906">
    <property type="entry name" value="SAP domain"/>
    <property type="match status" value="1"/>
</dbReference>
<dbReference type="Gene3D" id="1.10.720.30">
    <property type="entry name" value="SAP domain"/>
    <property type="match status" value="1"/>
</dbReference>
<organism evidence="2 3">
    <name type="scientific">Stentor coeruleus</name>
    <dbReference type="NCBI Taxonomy" id="5963"/>
    <lineage>
        <taxon>Eukaryota</taxon>
        <taxon>Sar</taxon>
        <taxon>Alveolata</taxon>
        <taxon>Ciliophora</taxon>
        <taxon>Postciliodesmatophora</taxon>
        <taxon>Heterotrichea</taxon>
        <taxon>Heterotrichida</taxon>
        <taxon>Stentoridae</taxon>
        <taxon>Stentor</taxon>
    </lineage>
</organism>
<accession>A0A1R2AZU1</accession>
<dbReference type="AlphaFoldDB" id="A0A1R2AZU1"/>
<evidence type="ECO:0000313" key="3">
    <source>
        <dbReference type="Proteomes" id="UP000187209"/>
    </source>
</evidence>
<dbReference type="InterPro" id="IPR036361">
    <property type="entry name" value="SAP_dom_sf"/>
</dbReference>
<gene>
    <name evidence="2" type="ORF">SteCoe_32111</name>
</gene>
<dbReference type="SMART" id="SM00513">
    <property type="entry name" value="SAP"/>
    <property type="match status" value="1"/>
</dbReference>
<evidence type="ECO:0000259" key="1">
    <source>
        <dbReference type="PROSITE" id="PS50800"/>
    </source>
</evidence>